<evidence type="ECO:0000313" key="3">
    <source>
        <dbReference type="Proteomes" id="UP000676325"/>
    </source>
</evidence>
<feature type="transmembrane region" description="Helical" evidence="1">
    <location>
        <begin position="60"/>
        <end position="79"/>
    </location>
</feature>
<name>A0A941EDJ7_9ACTN</name>
<dbReference type="AlphaFoldDB" id="A0A941EDJ7"/>
<dbReference type="EMBL" id="JAGSOH010000086">
    <property type="protein sequence ID" value="MBR7829446.1"/>
    <property type="molecule type" value="Genomic_DNA"/>
</dbReference>
<organism evidence="2 3">
    <name type="scientific">Actinospica acidithermotolerans</name>
    <dbReference type="NCBI Taxonomy" id="2828514"/>
    <lineage>
        <taxon>Bacteria</taxon>
        <taxon>Bacillati</taxon>
        <taxon>Actinomycetota</taxon>
        <taxon>Actinomycetes</taxon>
        <taxon>Catenulisporales</taxon>
        <taxon>Actinospicaceae</taxon>
        <taxon>Actinospica</taxon>
    </lineage>
</organism>
<evidence type="ECO:0000256" key="1">
    <source>
        <dbReference type="SAM" id="Phobius"/>
    </source>
</evidence>
<dbReference type="Pfam" id="PF20401">
    <property type="entry name" value="Rhomboid_2"/>
    <property type="match status" value="1"/>
</dbReference>
<proteinExistence type="predicted"/>
<feature type="transmembrane region" description="Helical" evidence="1">
    <location>
        <begin position="99"/>
        <end position="120"/>
    </location>
</feature>
<keyword evidence="3" id="KW-1185">Reference proteome</keyword>
<feature type="transmembrane region" description="Helical" evidence="1">
    <location>
        <begin position="20"/>
        <end position="39"/>
    </location>
</feature>
<feature type="transmembrane region" description="Helical" evidence="1">
    <location>
        <begin position="160"/>
        <end position="180"/>
    </location>
</feature>
<keyword evidence="1" id="KW-0812">Transmembrane</keyword>
<comment type="caution">
    <text evidence="2">The sequence shown here is derived from an EMBL/GenBank/DDBJ whole genome shotgun (WGS) entry which is preliminary data.</text>
</comment>
<dbReference type="RefSeq" id="WP_212520580.1">
    <property type="nucleotide sequence ID" value="NZ_JAGSOH010000086.1"/>
</dbReference>
<dbReference type="Proteomes" id="UP000676325">
    <property type="component" value="Unassembled WGS sequence"/>
</dbReference>
<feature type="transmembrane region" description="Helical" evidence="1">
    <location>
        <begin position="132"/>
        <end position="154"/>
    </location>
</feature>
<protein>
    <submittedName>
        <fullName evidence="2">Uncharacterized protein</fullName>
    </submittedName>
</protein>
<keyword evidence="1" id="KW-1133">Transmembrane helix</keyword>
<sequence>MTISRAATAVWHYVRRAPGTFVWLAILTVTTYFISHINPEFRDRFLRRRSTNLHELSTDPIRVLITSALYIDGGGMWIYYILYNIFHVPVERRLGTLRWLAVVIAAHVGATYLSEGALYWEVRHGYLPRSAIFTLDIGVSYALAGVEAVAAYLIAAPWSYVYAGALILYYGYHLVVGNTFTDLGHFSSIMIGFACFPLTKGVVEKWDPWATWVALRARARRTMAARRSGT</sequence>
<accession>A0A941EDJ7</accession>
<keyword evidence="1" id="KW-0472">Membrane</keyword>
<reference evidence="2" key="1">
    <citation type="submission" date="2021-04" db="EMBL/GenBank/DDBJ databases">
        <title>Genome based classification of Actinospica acidithermotolerans sp. nov., an actinobacterium isolated from an Indonesian hot spring.</title>
        <authorList>
            <person name="Kusuma A.B."/>
            <person name="Putra K.E."/>
            <person name="Nafisah S."/>
            <person name="Loh J."/>
            <person name="Nouioui I."/>
            <person name="Goodfellow M."/>
        </authorList>
    </citation>
    <scope>NUCLEOTIDE SEQUENCE</scope>
    <source>
        <strain evidence="2">MGRD01-02</strain>
    </source>
</reference>
<dbReference type="InterPro" id="IPR046862">
    <property type="entry name" value="Rhomboid_2"/>
</dbReference>
<evidence type="ECO:0000313" key="2">
    <source>
        <dbReference type="EMBL" id="MBR7829446.1"/>
    </source>
</evidence>
<gene>
    <name evidence="2" type="ORF">KDK95_24280</name>
</gene>